<protein>
    <recommendedName>
        <fullName evidence="4">Serine protease</fullName>
    </recommendedName>
</protein>
<accession>A0ABQ6D0E6</accession>
<name>A0ABQ6D0E6_9HYPH</name>
<sequence length="364" mass="38801">MQADPSRVSARPSGPFGDTIPMPLRPALRRLAVLGLLLGGLSSPLFDAASAHADTPVFPSSSRFGFQPPSDMAPSKRFMGFERLEGGAMVSVVELPGGAYGEIEKSFTDDNLKSQGFAVESRETVKVSGGLEATLLVGGQSPPPAPPADGSGGAAPDAPALPADLPTVRKWLLLVNGPDVTGIVVAQMTPGAETDETMKGMLLGVTLRPALTLDQQVEALPFRINDLAGFRPVRALAGNSLLLTRGASDQPTNLEQPILVLAQAVQQPPTAEQRDAFARAALYSNQTMKDFMIERSQSYRQNGIDWHEIVARANDIPTGQAVVITQTIRFAPDGYLRSLGVVRADQRDQTLALFRQVVDSVQLR</sequence>
<dbReference type="EMBL" id="BSPG01000004">
    <property type="protein sequence ID" value="GLS43294.1"/>
    <property type="molecule type" value="Genomic_DNA"/>
</dbReference>
<feature type="region of interest" description="Disordered" evidence="1">
    <location>
        <begin position="1"/>
        <end position="21"/>
    </location>
</feature>
<evidence type="ECO:0000313" key="2">
    <source>
        <dbReference type="EMBL" id="GLS43294.1"/>
    </source>
</evidence>
<keyword evidence="3" id="KW-1185">Reference proteome</keyword>
<reference evidence="3" key="1">
    <citation type="journal article" date="2019" name="Int. J. Syst. Evol. Microbiol.">
        <title>The Global Catalogue of Microorganisms (GCM) 10K type strain sequencing project: providing services to taxonomists for standard genome sequencing and annotation.</title>
        <authorList>
            <consortium name="The Broad Institute Genomics Platform"/>
            <consortium name="The Broad Institute Genome Sequencing Center for Infectious Disease"/>
            <person name="Wu L."/>
            <person name="Ma J."/>
        </authorList>
    </citation>
    <scope>NUCLEOTIDE SEQUENCE [LARGE SCALE GENOMIC DNA]</scope>
    <source>
        <strain evidence="3">NBRC 107710</strain>
    </source>
</reference>
<gene>
    <name evidence="2" type="ORF">GCM10007884_12790</name>
</gene>
<evidence type="ECO:0008006" key="4">
    <source>
        <dbReference type="Google" id="ProtNLM"/>
    </source>
</evidence>
<comment type="caution">
    <text evidence="2">The sequence shown here is derived from an EMBL/GenBank/DDBJ whole genome shotgun (WGS) entry which is preliminary data.</text>
</comment>
<dbReference type="Proteomes" id="UP001156881">
    <property type="component" value="Unassembled WGS sequence"/>
</dbReference>
<proteinExistence type="predicted"/>
<evidence type="ECO:0000313" key="3">
    <source>
        <dbReference type="Proteomes" id="UP001156881"/>
    </source>
</evidence>
<evidence type="ECO:0000256" key="1">
    <source>
        <dbReference type="SAM" id="MobiDB-lite"/>
    </source>
</evidence>
<feature type="region of interest" description="Disordered" evidence="1">
    <location>
        <begin position="137"/>
        <end position="161"/>
    </location>
</feature>
<organism evidence="2 3">
    <name type="scientific">Methylobacterium brachythecii</name>
    <dbReference type="NCBI Taxonomy" id="1176177"/>
    <lineage>
        <taxon>Bacteria</taxon>
        <taxon>Pseudomonadati</taxon>
        <taxon>Pseudomonadota</taxon>
        <taxon>Alphaproteobacteria</taxon>
        <taxon>Hyphomicrobiales</taxon>
        <taxon>Methylobacteriaceae</taxon>
        <taxon>Methylobacterium</taxon>
    </lineage>
</organism>